<comment type="caution">
    <text evidence="2">The sequence shown here is derived from an EMBL/GenBank/DDBJ whole genome shotgun (WGS) entry which is preliminary data.</text>
</comment>
<dbReference type="GeneID" id="89968483"/>
<keyword evidence="3" id="KW-1185">Reference proteome</keyword>
<protein>
    <submittedName>
        <fullName evidence="2">Uncharacterized protein</fullName>
    </submittedName>
</protein>
<feature type="compositionally biased region" description="Acidic residues" evidence="1">
    <location>
        <begin position="192"/>
        <end position="205"/>
    </location>
</feature>
<sequence length="264" mass="28802">MAGLTPLPPSITHTTTRLTHLEAHTFLNTFLNRAEIDAAYRPDSTLAERGPQALSTGSSPNLTLHHLKRILLGMEGKRVGKQAFEEEAEGQETGAFGEKATKRTRGDDEAQGGRRSKPYTTVLDVEGDAEDSDGPALVVHPEDSSPPTRGGINGTGDDGDDWQEKDTYDLAQSSAGLELTNEDRHPGADLEQPVDDAEEQDLVAVEDERTGERVDPREFGHRSSAGKGKSNVDKEERKRLKKLNAKLEKSKREENRKKGKGKGA</sequence>
<organism evidence="2 3">
    <name type="scientific">Exophiala bonariae</name>
    <dbReference type="NCBI Taxonomy" id="1690606"/>
    <lineage>
        <taxon>Eukaryota</taxon>
        <taxon>Fungi</taxon>
        <taxon>Dikarya</taxon>
        <taxon>Ascomycota</taxon>
        <taxon>Pezizomycotina</taxon>
        <taxon>Eurotiomycetes</taxon>
        <taxon>Chaetothyriomycetidae</taxon>
        <taxon>Chaetothyriales</taxon>
        <taxon>Herpotrichiellaceae</taxon>
        <taxon>Exophiala</taxon>
    </lineage>
</organism>
<dbReference type="AlphaFoldDB" id="A0AAV9NU30"/>
<dbReference type="EMBL" id="JAVRRD010000001">
    <property type="protein sequence ID" value="KAK5064428.1"/>
    <property type="molecule type" value="Genomic_DNA"/>
</dbReference>
<feature type="region of interest" description="Disordered" evidence="1">
    <location>
        <begin position="85"/>
        <end position="264"/>
    </location>
</feature>
<gene>
    <name evidence="2" type="ORF">LTR84_000261</name>
</gene>
<dbReference type="RefSeq" id="XP_064711752.1">
    <property type="nucleotide sequence ID" value="XM_064843892.1"/>
</dbReference>
<feature type="compositionally biased region" description="Basic and acidic residues" evidence="1">
    <location>
        <begin position="245"/>
        <end position="256"/>
    </location>
</feature>
<feature type="compositionally biased region" description="Basic and acidic residues" evidence="1">
    <location>
        <begin position="99"/>
        <end position="112"/>
    </location>
</feature>
<evidence type="ECO:0000313" key="3">
    <source>
        <dbReference type="Proteomes" id="UP001358417"/>
    </source>
</evidence>
<accession>A0AAV9NU30</accession>
<proteinExistence type="predicted"/>
<dbReference type="Proteomes" id="UP001358417">
    <property type="component" value="Unassembled WGS sequence"/>
</dbReference>
<evidence type="ECO:0000313" key="2">
    <source>
        <dbReference type="EMBL" id="KAK5064428.1"/>
    </source>
</evidence>
<name>A0AAV9NU30_9EURO</name>
<evidence type="ECO:0000256" key="1">
    <source>
        <dbReference type="SAM" id="MobiDB-lite"/>
    </source>
</evidence>
<reference evidence="2 3" key="1">
    <citation type="submission" date="2023-08" db="EMBL/GenBank/DDBJ databases">
        <title>Black Yeasts Isolated from many extreme environments.</title>
        <authorList>
            <person name="Coleine C."/>
            <person name="Stajich J.E."/>
            <person name="Selbmann L."/>
        </authorList>
    </citation>
    <scope>NUCLEOTIDE SEQUENCE [LARGE SCALE GENOMIC DNA]</scope>
    <source>
        <strain evidence="2 3">CCFEE 5792</strain>
    </source>
</reference>
<feature type="compositionally biased region" description="Basic and acidic residues" evidence="1">
    <location>
        <begin position="206"/>
        <end position="221"/>
    </location>
</feature>